<dbReference type="EMBL" id="JAAMPC010000010">
    <property type="protein sequence ID" value="KAG2286847.1"/>
    <property type="molecule type" value="Genomic_DNA"/>
</dbReference>
<accession>A0A8X7UQ76</accession>
<keyword evidence="3" id="KW-1185">Reference proteome</keyword>
<evidence type="ECO:0000313" key="2">
    <source>
        <dbReference type="EMBL" id="KAG2286847.1"/>
    </source>
</evidence>
<comment type="caution">
    <text evidence="2">The sequence shown here is derived from an EMBL/GenBank/DDBJ whole genome shotgun (WGS) entry which is preliminary data.</text>
</comment>
<protein>
    <submittedName>
        <fullName evidence="2">Uncharacterized protein</fullName>
    </submittedName>
</protein>
<proteinExistence type="predicted"/>
<gene>
    <name evidence="2" type="ORF">Bca52824_046451</name>
</gene>
<dbReference type="Proteomes" id="UP000886595">
    <property type="component" value="Unassembled WGS sequence"/>
</dbReference>
<evidence type="ECO:0000313" key="3">
    <source>
        <dbReference type="Proteomes" id="UP000886595"/>
    </source>
</evidence>
<feature type="compositionally biased region" description="Basic residues" evidence="1">
    <location>
        <begin position="119"/>
        <end position="129"/>
    </location>
</feature>
<evidence type="ECO:0000256" key="1">
    <source>
        <dbReference type="SAM" id="MobiDB-lite"/>
    </source>
</evidence>
<dbReference type="AlphaFoldDB" id="A0A8X7UQ76"/>
<feature type="region of interest" description="Disordered" evidence="1">
    <location>
        <begin position="29"/>
        <end position="86"/>
    </location>
</feature>
<feature type="region of interest" description="Disordered" evidence="1">
    <location>
        <begin position="116"/>
        <end position="152"/>
    </location>
</feature>
<organism evidence="2 3">
    <name type="scientific">Brassica carinata</name>
    <name type="common">Ethiopian mustard</name>
    <name type="synonym">Abyssinian cabbage</name>
    <dbReference type="NCBI Taxonomy" id="52824"/>
    <lineage>
        <taxon>Eukaryota</taxon>
        <taxon>Viridiplantae</taxon>
        <taxon>Streptophyta</taxon>
        <taxon>Embryophyta</taxon>
        <taxon>Tracheophyta</taxon>
        <taxon>Spermatophyta</taxon>
        <taxon>Magnoliopsida</taxon>
        <taxon>eudicotyledons</taxon>
        <taxon>Gunneridae</taxon>
        <taxon>Pentapetalae</taxon>
        <taxon>rosids</taxon>
        <taxon>malvids</taxon>
        <taxon>Brassicales</taxon>
        <taxon>Brassicaceae</taxon>
        <taxon>Brassiceae</taxon>
        <taxon>Brassica</taxon>
    </lineage>
</organism>
<name>A0A8X7UQ76_BRACI</name>
<reference evidence="2 3" key="1">
    <citation type="submission" date="2020-02" db="EMBL/GenBank/DDBJ databases">
        <authorList>
            <person name="Ma Q."/>
            <person name="Huang Y."/>
            <person name="Song X."/>
            <person name="Pei D."/>
        </authorList>
    </citation>
    <scope>NUCLEOTIDE SEQUENCE [LARGE SCALE GENOMIC DNA]</scope>
    <source>
        <strain evidence="2">Sxm20200214</strain>
        <tissue evidence="2">Leaf</tissue>
    </source>
</reference>
<sequence>MVTSLDKTEEVMGHGVGDAVTETMEFNGTETDVEGKEEAKADEDEFQALTDGEVETVQVDTRDPKNVENEQGGIGDQSVQAEDDEKKKGARKALFKKTTAITMGTSKMRFVQAVLSPRKNAHAKPGKRHGGGDGARQTEDKGPLNPKPSSSKPWIKSQEVLWSDKWDCESFRNVLVYLDVAVLVLGCFSGLWDTKNRLWKERTDEVFGLIKPKTTISSIS</sequence>